<feature type="transmembrane region" description="Helical" evidence="1">
    <location>
        <begin position="12"/>
        <end position="31"/>
    </location>
</feature>
<evidence type="ECO:0000313" key="3">
    <source>
        <dbReference type="Proteomes" id="UP001431209"/>
    </source>
</evidence>
<sequence length="118" mass="12690">MSLSAKLSHIGVVASGPALGVIAAVFVAAVVKSNSAPAPDLKRVSRNVANGYFRLDKGKSVKEAQSVICANLPAKEQEACKELCEKFHETYVQSNRDLSFKPSTEDEFHKLLAGTEEN</sequence>
<proteinExistence type="predicted"/>
<reference evidence="2 3" key="1">
    <citation type="submission" date="2024-03" db="EMBL/GenBank/DDBJ databases">
        <title>The Acrasis kona genome and developmental transcriptomes reveal deep origins of eukaryotic multicellular pathways.</title>
        <authorList>
            <person name="Sheikh S."/>
            <person name="Fu C.-J."/>
            <person name="Brown M.W."/>
            <person name="Baldauf S.L."/>
        </authorList>
    </citation>
    <scope>NUCLEOTIDE SEQUENCE [LARGE SCALE GENOMIC DNA]</scope>
    <source>
        <strain evidence="2 3">ATCC MYA-3509</strain>
    </source>
</reference>
<keyword evidence="3" id="KW-1185">Reference proteome</keyword>
<name>A0AAW2YPQ5_9EUKA</name>
<protein>
    <submittedName>
        <fullName evidence="2">3-hydroxyacyl-CoA dehydrogenase type-2</fullName>
    </submittedName>
</protein>
<dbReference type="Proteomes" id="UP001431209">
    <property type="component" value="Unassembled WGS sequence"/>
</dbReference>
<keyword evidence="1" id="KW-1133">Transmembrane helix</keyword>
<evidence type="ECO:0000313" key="2">
    <source>
        <dbReference type="EMBL" id="KAL0478087.1"/>
    </source>
</evidence>
<keyword evidence="1" id="KW-0812">Transmembrane</keyword>
<accession>A0AAW2YPQ5</accession>
<evidence type="ECO:0000256" key="1">
    <source>
        <dbReference type="SAM" id="Phobius"/>
    </source>
</evidence>
<comment type="caution">
    <text evidence="2">The sequence shown here is derived from an EMBL/GenBank/DDBJ whole genome shotgun (WGS) entry which is preliminary data.</text>
</comment>
<organism evidence="2 3">
    <name type="scientific">Acrasis kona</name>
    <dbReference type="NCBI Taxonomy" id="1008807"/>
    <lineage>
        <taxon>Eukaryota</taxon>
        <taxon>Discoba</taxon>
        <taxon>Heterolobosea</taxon>
        <taxon>Tetramitia</taxon>
        <taxon>Eutetramitia</taxon>
        <taxon>Acrasidae</taxon>
        <taxon>Acrasis</taxon>
    </lineage>
</organism>
<gene>
    <name evidence="2" type="ORF">AKO1_010773</name>
</gene>
<keyword evidence="1" id="KW-0472">Membrane</keyword>
<dbReference type="EMBL" id="JAOPGA020000309">
    <property type="protein sequence ID" value="KAL0478087.1"/>
    <property type="molecule type" value="Genomic_DNA"/>
</dbReference>
<dbReference type="AlphaFoldDB" id="A0AAW2YPQ5"/>